<protein>
    <submittedName>
        <fullName evidence="1">Uncharacterized protein</fullName>
    </submittedName>
</protein>
<accession>A0A016SK42</accession>
<gene>
    <name evidence="1" type="primary">Acey_s0211.g2180</name>
    <name evidence="1" type="ORF">Y032_0211g2180</name>
</gene>
<dbReference type="Proteomes" id="UP000024635">
    <property type="component" value="Unassembled WGS sequence"/>
</dbReference>
<comment type="caution">
    <text evidence="1">The sequence shown here is derived from an EMBL/GenBank/DDBJ whole genome shotgun (WGS) entry which is preliminary data.</text>
</comment>
<name>A0A016SK42_9BILA</name>
<keyword evidence="2" id="KW-1185">Reference proteome</keyword>
<evidence type="ECO:0000313" key="1">
    <source>
        <dbReference type="EMBL" id="EYB90995.1"/>
    </source>
</evidence>
<dbReference type="AlphaFoldDB" id="A0A016SK42"/>
<dbReference type="EMBL" id="JARK01001547">
    <property type="protein sequence ID" value="EYB90995.1"/>
    <property type="molecule type" value="Genomic_DNA"/>
</dbReference>
<evidence type="ECO:0000313" key="2">
    <source>
        <dbReference type="Proteomes" id="UP000024635"/>
    </source>
</evidence>
<reference evidence="2" key="1">
    <citation type="journal article" date="2015" name="Nat. Genet.">
        <title>The genome and transcriptome of the zoonotic hookworm Ancylostoma ceylanicum identify infection-specific gene families.</title>
        <authorList>
            <person name="Schwarz E.M."/>
            <person name="Hu Y."/>
            <person name="Antoshechkin I."/>
            <person name="Miller M.M."/>
            <person name="Sternberg P.W."/>
            <person name="Aroian R.V."/>
        </authorList>
    </citation>
    <scope>NUCLEOTIDE SEQUENCE</scope>
    <source>
        <strain evidence="2">HY135</strain>
    </source>
</reference>
<sequence length="75" mass="7688">MGEATPNIYSARPRGVDVVAAGVAIVIDVPLKGCITCRCSSSLTPGLVLELNQSGKIQAYGVVQPSSVVFPGSNK</sequence>
<organism evidence="1 2">
    <name type="scientific">Ancylostoma ceylanicum</name>
    <dbReference type="NCBI Taxonomy" id="53326"/>
    <lineage>
        <taxon>Eukaryota</taxon>
        <taxon>Metazoa</taxon>
        <taxon>Ecdysozoa</taxon>
        <taxon>Nematoda</taxon>
        <taxon>Chromadorea</taxon>
        <taxon>Rhabditida</taxon>
        <taxon>Rhabditina</taxon>
        <taxon>Rhabditomorpha</taxon>
        <taxon>Strongyloidea</taxon>
        <taxon>Ancylostomatidae</taxon>
        <taxon>Ancylostomatinae</taxon>
        <taxon>Ancylostoma</taxon>
    </lineage>
</organism>
<proteinExistence type="predicted"/>